<reference evidence="1 2" key="1">
    <citation type="submission" date="2018-03" db="EMBL/GenBank/DDBJ databases">
        <title>Massilia armeniaca sp. nov., isolated from desert soil.</title>
        <authorList>
            <person name="Huang H."/>
            <person name="Ren M."/>
        </authorList>
    </citation>
    <scope>NUCLEOTIDE SEQUENCE [LARGE SCALE GENOMIC DNA]</scope>
    <source>
        <strain evidence="1 2">ZMN-3</strain>
    </source>
</reference>
<evidence type="ECO:0000313" key="2">
    <source>
        <dbReference type="Proteomes" id="UP000240505"/>
    </source>
</evidence>
<keyword evidence="2" id="KW-1185">Reference proteome</keyword>
<dbReference type="Proteomes" id="UP000240505">
    <property type="component" value="Chromosome"/>
</dbReference>
<organism evidence="1 2">
    <name type="scientific">Pseudoduganella armeniaca</name>
    <dbReference type="NCBI Taxonomy" id="2072590"/>
    <lineage>
        <taxon>Bacteria</taxon>
        <taxon>Pseudomonadati</taxon>
        <taxon>Pseudomonadota</taxon>
        <taxon>Betaproteobacteria</taxon>
        <taxon>Burkholderiales</taxon>
        <taxon>Oxalobacteraceae</taxon>
        <taxon>Telluria group</taxon>
        <taxon>Pseudoduganella</taxon>
    </lineage>
</organism>
<gene>
    <name evidence="1" type="ORF">C9I28_16290</name>
</gene>
<name>A0A2R4CBP7_9BURK</name>
<evidence type="ECO:0000313" key="1">
    <source>
        <dbReference type="EMBL" id="AVR97031.1"/>
    </source>
</evidence>
<proteinExistence type="predicted"/>
<dbReference type="KEGG" id="masz:C9I28_16290"/>
<dbReference type="OrthoDB" id="6182044at2"/>
<sequence length="133" mass="13923">MTIDSFAGLLAAANTRPEPQLLLLTFAALEAEPQQAAAPGRKPRMALAPLACVDKRAPDVAGFDALAREARGALGGAHWDVLLVSTLSGCAGQWPDERQADAALRSMLNAIKLGKMEGMVAFGQDGSPLRWAA</sequence>
<dbReference type="AlphaFoldDB" id="A0A2R4CBP7"/>
<protein>
    <submittedName>
        <fullName evidence="1">Uncharacterized protein</fullName>
    </submittedName>
</protein>
<dbReference type="RefSeq" id="WP_107142380.1">
    <property type="nucleotide sequence ID" value="NZ_CP028324.1"/>
</dbReference>
<accession>A0A2R4CBP7</accession>
<dbReference type="EMBL" id="CP028324">
    <property type="protein sequence ID" value="AVR97031.1"/>
    <property type="molecule type" value="Genomic_DNA"/>
</dbReference>